<gene>
    <name evidence="6" type="primary">MED6</name>
    <name evidence="7" type="ORF">PFFVO_05349</name>
</gene>
<organism evidence="7 8">
    <name type="scientific">Plasmodium falciparum Vietnam Oak-Knoll</name>
    <name type="common">FVO</name>
    <dbReference type="NCBI Taxonomy" id="1036723"/>
    <lineage>
        <taxon>Eukaryota</taxon>
        <taxon>Sar</taxon>
        <taxon>Alveolata</taxon>
        <taxon>Apicomplexa</taxon>
        <taxon>Aconoidasida</taxon>
        <taxon>Haemosporida</taxon>
        <taxon>Plasmodiidae</taxon>
        <taxon>Plasmodium</taxon>
        <taxon>Plasmodium (Laverania)</taxon>
    </lineage>
</organism>
<evidence type="ECO:0000256" key="2">
    <source>
        <dbReference type="ARBA" id="ARBA00007526"/>
    </source>
</evidence>
<evidence type="ECO:0000256" key="5">
    <source>
        <dbReference type="ARBA" id="ARBA00023242"/>
    </source>
</evidence>
<reference evidence="7 8" key="1">
    <citation type="submission" date="2013-02" db="EMBL/GenBank/DDBJ databases">
        <title>The Genome Annotation of Plasmodium falciparum Vietnam Oak-Knoll (FVO).</title>
        <authorList>
            <consortium name="The Broad Institute Genome Sequencing Platform"/>
            <consortium name="The Broad Institute Genome Sequencing Center for Infectious Disease"/>
            <person name="Neafsey D."/>
            <person name="Hoffman S."/>
            <person name="Volkman S."/>
            <person name="Rosenthal P."/>
            <person name="Walker B."/>
            <person name="Young S.K."/>
            <person name="Zeng Q."/>
            <person name="Gargeya S."/>
            <person name="Fitzgerald M."/>
            <person name="Haas B."/>
            <person name="Abouelleil A."/>
            <person name="Allen A.W."/>
            <person name="Alvarado L."/>
            <person name="Arachchi H.M."/>
            <person name="Berlin A.M."/>
            <person name="Chapman S.B."/>
            <person name="Gainer-Dewar J."/>
            <person name="Goldberg J."/>
            <person name="Griggs A."/>
            <person name="Gujja S."/>
            <person name="Hansen M."/>
            <person name="Howarth C."/>
            <person name="Imamovic A."/>
            <person name="Ireland A."/>
            <person name="Larimer J."/>
            <person name="McCowan C."/>
            <person name="Murphy C."/>
            <person name="Pearson M."/>
            <person name="Poon T.W."/>
            <person name="Priest M."/>
            <person name="Roberts A."/>
            <person name="Saif S."/>
            <person name="Shea T."/>
            <person name="Sisk P."/>
            <person name="Sykes S."/>
            <person name="Wortman J."/>
            <person name="Nusbaum C."/>
            <person name="Birren B."/>
        </authorList>
    </citation>
    <scope>NUCLEOTIDE SEQUENCE [LARGE SCALE GENOMIC DNA]</scope>
    <source>
        <strain evidence="8">Vietnam Oak-Knoll (FVO)</strain>
    </source>
</reference>
<name>A0A024V0M0_PLAFA</name>
<keyword evidence="4 6" id="KW-0804">Transcription</keyword>
<dbReference type="Proteomes" id="UP000030690">
    <property type="component" value="Unassembled WGS sequence"/>
</dbReference>
<accession>A0A024V0M0</accession>
<evidence type="ECO:0000256" key="4">
    <source>
        <dbReference type="ARBA" id="ARBA00023163"/>
    </source>
</evidence>
<dbReference type="PANTHER" id="PTHR13104">
    <property type="entry name" value="MED-6-RELATED"/>
    <property type="match status" value="1"/>
</dbReference>
<evidence type="ECO:0000256" key="6">
    <source>
        <dbReference type="RuleBase" id="RU364143"/>
    </source>
</evidence>
<dbReference type="GO" id="GO:0006357">
    <property type="term" value="P:regulation of transcription by RNA polymerase II"/>
    <property type="evidence" value="ECO:0007669"/>
    <property type="project" value="InterPro"/>
</dbReference>
<keyword evidence="5 6" id="KW-0539">Nucleus</keyword>
<reference evidence="7 8" key="2">
    <citation type="submission" date="2013-02" db="EMBL/GenBank/DDBJ databases">
        <title>The Genome Sequence of Plasmodium falciparum Vietnam Oak-Knoll (FVO).</title>
        <authorList>
            <consortium name="The Broad Institute Genome Sequencing Platform"/>
            <consortium name="The Broad Institute Genome Sequencing Center for Infectious Disease"/>
            <person name="Neafsey D."/>
            <person name="Cheeseman I."/>
            <person name="Volkman S."/>
            <person name="Adams J."/>
            <person name="Walker B."/>
            <person name="Young S.K."/>
            <person name="Zeng Q."/>
            <person name="Gargeya S."/>
            <person name="Fitzgerald M."/>
            <person name="Haas B."/>
            <person name="Abouelleil A."/>
            <person name="Alvarado L."/>
            <person name="Arachchi H.M."/>
            <person name="Berlin A.M."/>
            <person name="Chapman S.B."/>
            <person name="Dewar J."/>
            <person name="Goldberg J."/>
            <person name="Griggs A."/>
            <person name="Gujja S."/>
            <person name="Hansen M."/>
            <person name="Howarth C."/>
            <person name="Imamovic A."/>
            <person name="Larimer J."/>
            <person name="McCowan C."/>
            <person name="Murphy C."/>
            <person name="Neiman D."/>
            <person name="Pearson M."/>
            <person name="Priest M."/>
            <person name="Roberts A."/>
            <person name="Saif S."/>
            <person name="Shea T."/>
            <person name="Sisk P."/>
            <person name="Sykes S."/>
            <person name="Wortman J."/>
            <person name="Nusbaum C."/>
            <person name="Birren B."/>
        </authorList>
    </citation>
    <scope>NUCLEOTIDE SEQUENCE [LARGE SCALE GENOMIC DNA]</scope>
    <source>
        <strain evidence="8">Vietnam Oak-Knoll (FVO)</strain>
    </source>
</reference>
<dbReference type="InterPro" id="IPR007018">
    <property type="entry name" value="Mediator_Med6"/>
</dbReference>
<comment type="subcellular location">
    <subcellularLocation>
        <location evidence="1 6">Nucleus</location>
    </subcellularLocation>
</comment>
<evidence type="ECO:0000313" key="7">
    <source>
        <dbReference type="EMBL" id="ETW15735.1"/>
    </source>
</evidence>
<dbReference type="OrthoDB" id="344220at2759"/>
<comment type="subunit">
    <text evidence="6">Component of the Mediator complex.</text>
</comment>
<dbReference type="InterPro" id="IPR038566">
    <property type="entry name" value="Mediator_Med6_sf"/>
</dbReference>
<evidence type="ECO:0000313" key="8">
    <source>
        <dbReference type="Proteomes" id="UP000030690"/>
    </source>
</evidence>
<keyword evidence="3 6" id="KW-0805">Transcription regulation</keyword>
<sequence length="205" mass="24568">MGDINYYESRLRKDNKIEYVDNIFLSKYMLNNIENAMQYFYTCPFYTSRSKLCLNEKIRTGKIINDDDEGYIFNITYDNLNILKENEPSDFVSKHIYYNTNSIFHVSLRQKYRLNNVNCTKVIQYFCIVNGKIYSTLSFGELLTNKINNIVRNINNLFDSVNNMTNFNISSNYYFKSKDEEYTDGLNEKHKLNDMYITTRKRKKR</sequence>
<evidence type="ECO:0000256" key="1">
    <source>
        <dbReference type="ARBA" id="ARBA00004123"/>
    </source>
</evidence>
<dbReference type="EMBL" id="KI925154">
    <property type="protein sequence ID" value="ETW15735.1"/>
    <property type="molecule type" value="Genomic_DNA"/>
</dbReference>
<proteinExistence type="inferred from homology"/>
<comment type="function">
    <text evidence="6">Component of the Mediator complex, a coactivator involved in the regulated transcription of nearly all RNA polymerase II-dependent genes. Mediator functions as a bridge to convey information from gene-specific regulatory proteins to the basal RNA polymerase II transcription machinery. Mediator is recruited to promoters by direct interactions with regulatory proteins and serves as a scaffold for the assembly of a functional preinitiation complex with RNA polymerase II and the general transcription factors.</text>
</comment>
<evidence type="ECO:0000256" key="3">
    <source>
        <dbReference type="ARBA" id="ARBA00023015"/>
    </source>
</evidence>
<keyword evidence="6" id="KW-0010">Activator</keyword>
<comment type="similarity">
    <text evidence="2 6">Belongs to the Mediator complex subunit 6 family.</text>
</comment>
<dbReference type="GO" id="GO:0016592">
    <property type="term" value="C:mediator complex"/>
    <property type="evidence" value="ECO:0007669"/>
    <property type="project" value="InterPro"/>
</dbReference>
<protein>
    <recommendedName>
        <fullName evidence="6">Mediator of RNA polymerase II transcription subunit 6</fullName>
    </recommendedName>
    <alternativeName>
        <fullName evidence="6">Mediator complex subunit 6</fullName>
    </alternativeName>
</protein>
<dbReference type="Gene3D" id="3.10.450.580">
    <property type="entry name" value="Mediator complex, subunit Med6"/>
    <property type="match status" value="1"/>
</dbReference>
<dbReference type="Pfam" id="PF04934">
    <property type="entry name" value="Med6"/>
    <property type="match status" value="1"/>
</dbReference>
<dbReference type="AlphaFoldDB" id="A0A024V0M0"/>
<dbReference type="GO" id="GO:0003712">
    <property type="term" value="F:transcription coregulator activity"/>
    <property type="evidence" value="ECO:0007669"/>
    <property type="project" value="InterPro"/>
</dbReference>